<comment type="caution">
    <text evidence="4">The sequence shown here is derived from an EMBL/GenBank/DDBJ whole genome shotgun (WGS) entry which is preliminary data.</text>
</comment>
<dbReference type="Pfam" id="PF01494">
    <property type="entry name" value="FAD_binding_3"/>
    <property type="match status" value="1"/>
</dbReference>
<reference evidence="4 5" key="1">
    <citation type="submission" date="2014-03" db="EMBL/GenBank/DDBJ databases">
        <title>Bradyrhizobium valentinum sp. nov., isolated from effective nodules of Lupinus mariae-josephae, a lupine endemic of basic-lime soils in Eastern Spain.</title>
        <authorList>
            <person name="Duran D."/>
            <person name="Rey L."/>
            <person name="Navarro A."/>
            <person name="Busquets A."/>
            <person name="Imperial J."/>
            <person name="Ruiz-Argueso T."/>
        </authorList>
    </citation>
    <scope>NUCLEOTIDE SEQUENCE [LARGE SCALE GENOMIC DNA]</scope>
    <source>
        <strain evidence="4 5">LmjM3</strain>
    </source>
</reference>
<dbReference type="STRING" id="1518501.CQ10_33460"/>
<dbReference type="Gene3D" id="3.50.50.60">
    <property type="entry name" value="FAD/NAD(P)-binding domain"/>
    <property type="match status" value="1"/>
</dbReference>
<dbReference type="EMBL" id="LLXX01000173">
    <property type="protein sequence ID" value="KRQ99206.1"/>
    <property type="molecule type" value="Genomic_DNA"/>
</dbReference>
<evidence type="ECO:0000256" key="2">
    <source>
        <dbReference type="ARBA" id="ARBA00023033"/>
    </source>
</evidence>
<protein>
    <recommendedName>
        <fullName evidence="3">FAD-binding domain-containing protein</fullName>
    </recommendedName>
</protein>
<evidence type="ECO:0000313" key="4">
    <source>
        <dbReference type="EMBL" id="KRQ99206.1"/>
    </source>
</evidence>
<dbReference type="InterPro" id="IPR036188">
    <property type="entry name" value="FAD/NAD-bd_sf"/>
</dbReference>
<dbReference type="Proteomes" id="UP000051913">
    <property type="component" value="Unassembled WGS sequence"/>
</dbReference>
<dbReference type="InterPro" id="IPR002938">
    <property type="entry name" value="FAD-bd"/>
</dbReference>
<dbReference type="GO" id="GO:0071949">
    <property type="term" value="F:FAD binding"/>
    <property type="evidence" value="ECO:0007669"/>
    <property type="project" value="InterPro"/>
</dbReference>
<evidence type="ECO:0000259" key="3">
    <source>
        <dbReference type="Pfam" id="PF01494"/>
    </source>
</evidence>
<dbReference type="InterPro" id="IPR050493">
    <property type="entry name" value="FAD-dep_Monooxygenase_BioMet"/>
</dbReference>
<feature type="domain" description="FAD-binding" evidence="3">
    <location>
        <begin position="7"/>
        <end position="309"/>
    </location>
</feature>
<organism evidence="4 5">
    <name type="scientific">Bradyrhizobium valentinum</name>
    <dbReference type="NCBI Taxonomy" id="1518501"/>
    <lineage>
        <taxon>Bacteria</taxon>
        <taxon>Pseudomonadati</taxon>
        <taxon>Pseudomonadota</taxon>
        <taxon>Alphaproteobacteria</taxon>
        <taxon>Hyphomicrobiales</taxon>
        <taxon>Nitrobacteraceae</taxon>
        <taxon>Bradyrhizobium</taxon>
    </lineage>
</organism>
<keyword evidence="5" id="KW-1185">Reference proteome</keyword>
<dbReference type="SUPFAM" id="SSF51905">
    <property type="entry name" value="FAD/NAD(P)-binding domain"/>
    <property type="match status" value="1"/>
</dbReference>
<evidence type="ECO:0000313" key="5">
    <source>
        <dbReference type="Proteomes" id="UP000051913"/>
    </source>
</evidence>
<dbReference type="PANTHER" id="PTHR13789:SF309">
    <property type="entry name" value="PUTATIVE (AFU_ORTHOLOGUE AFUA_6G14510)-RELATED"/>
    <property type="match status" value="1"/>
</dbReference>
<proteinExistence type="predicted"/>
<name>A0A0R3KH43_9BRAD</name>
<sequence>MAKVERVLIVGGGLAGLALMIALRQRGLSAAIVERGSDRTAPGTGLYLIGSATRALQALGVADDAARNGCVIRTQRLFNHRGTRLASIDAGAFWKPCGPCFGIARSDLHKLLTQQAAGSHIRLGVTVQSLRQHEDHVRVQLSDGSCETYDLVVGADGIRSSIRQLEYGDLGVEFRGQVGWRFIVRRPPGLEGWTVFLGPQSAFLMLPIGNELAYCYADKASARSIHDPAQRSIERLRENFVAFASPIPEVLAQLEPADPIHFSAIEEVAHPCYGQGRVVLIGDAAHAMSPNMACGAAMAFEDALVLAEIVSRAGAASEVVPEFVRRRSARVGWVHQQTDRRDHLRSLPPMVRDVFVRLLSGRLYRANYRPLLDLP</sequence>
<dbReference type="AlphaFoldDB" id="A0A0R3KH43"/>
<accession>A0A0R3KH43</accession>
<dbReference type="RefSeq" id="WP_057853857.1">
    <property type="nucleotide sequence ID" value="NZ_LLXX01000173.1"/>
</dbReference>
<dbReference type="PANTHER" id="PTHR13789">
    <property type="entry name" value="MONOOXYGENASE"/>
    <property type="match status" value="1"/>
</dbReference>
<dbReference type="PRINTS" id="PR00420">
    <property type="entry name" value="RNGMNOXGNASE"/>
</dbReference>
<dbReference type="OrthoDB" id="4230779at2"/>
<dbReference type="GO" id="GO:0004497">
    <property type="term" value="F:monooxygenase activity"/>
    <property type="evidence" value="ECO:0007669"/>
    <property type="project" value="UniProtKB-KW"/>
</dbReference>
<keyword evidence="2" id="KW-0503">Monooxygenase</keyword>
<gene>
    <name evidence="4" type="ORF">CP49_11420</name>
</gene>
<keyword evidence="1" id="KW-0560">Oxidoreductase</keyword>
<evidence type="ECO:0000256" key="1">
    <source>
        <dbReference type="ARBA" id="ARBA00023002"/>
    </source>
</evidence>